<evidence type="ECO:0000259" key="1">
    <source>
        <dbReference type="SMART" id="SM00829"/>
    </source>
</evidence>
<sequence length="337" mass="35359">METYRAFRIHQDELGHRAGLEALPKQAPETGEVLVRVTHSSVNYKDALAGTGRGKILRTFPLVGGVDAAGIVEQSNDPAYRAGDAVVATGWGLSFDHDGGYAEYLRVPATWLTPIPVGLDPRSTMILGTAGLTAALAVHRMRVNGQRPETGPILVTGASGGVGSMSIAILARLGYEAVALSGKPELADWLKAIGAARIIGRDALAEAKRPLEKALWGGAIDNVGGEILAQITRTTVPNGNIASIGLAGGHLLETTVMPFILRGVSLLGCNSVDIPQALRTELWGHLAGDWRPADVDLLLGETVDLDALPRIFEDMLAGKTHGRVLVQVKPASGAEGS</sequence>
<evidence type="ECO:0000313" key="3">
    <source>
        <dbReference type="Proteomes" id="UP000198816"/>
    </source>
</evidence>
<proteinExistence type="predicted"/>
<evidence type="ECO:0000313" key="2">
    <source>
        <dbReference type="EMBL" id="SDX48177.1"/>
    </source>
</evidence>
<accession>A0A1H3C1Y1</accession>
<dbReference type="OrthoDB" id="9782155at2"/>
<dbReference type="InterPro" id="IPR011032">
    <property type="entry name" value="GroES-like_sf"/>
</dbReference>
<feature type="domain" description="Enoyl reductase (ER)" evidence="1">
    <location>
        <begin position="15"/>
        <end position="326"/>
    </location>
</feature>
<dbReference type="PANTHER" id="PTHR43677:SF1">
    <property type="entry name" value="ACRYLYL-COA REDUCTASE ACUI-RELATED"/>
    <property type="match status" value="1"/>
</dbReference>
<dbReference type="Pfam" id="PF00107">
    <property type="entry name" value="ADH_zinc_N"/>
    <property type="match status" value="1"/>
</dbReference>
<dbReference type="InterPro" id="IPR013149">
    <property type="entry name" value="ADH-like_C"/>
</dbReference>
<dbReference type="Gene3D" id="3.90.180.10">
    <property type="entry name" value="Medium-chain alcohol dehydrogenases, catalytic domain"/>
    <property type="match status" value="1"/>
</dbReference>
<dbReference type="RefSeq" id="WP_093037151.1">
    <property type="nucleotide sequence ID" value="NZ_FNNZ01000029.1"/>
</dbReference>
<dbReference type="SUPFAM" id="SSF50129">
    <property type="entry name" value="GroES-like"/>
    <property type="match status" value="1"/>
</dbReference>
<keyword evidence="3" id="KW-1185">Reference proteome</keyword>
<protein>
    <submittedName>
        <fullName evidence="2">NADPH2:quinone reductase</fullName>
    </submittedName>
</protein>
<dbReference type="InterPro" id="IPR013154">
    <property type="entry name" value="ADH-like_N"/>
</dbReference>
<dbReference type="CDD" id="cd05280">
    <property type="entry name" value="MDR_yhdh_yhfp"/>
    <property type="match status" value="1"/>
</dbReference>
<dbReference type="InterPro" id="IPR020843">
    <property type="entry name" value="ER"/>
</dbReference>
<dbReference type="SUPFAM" id="SSF51735">
    <property type="entry name" value="NAD(P)-binding Rossmann-fold domains"/>
    <property type="match status" value="1"/>
</dbReference>
<dbReference type="InterPro" id="IPR014188">
    <property type="entry name" value="Acrylyl-CoA_reductase_AcuI"/>
</dbReference>
<dbReference type="PANTHER" id="PTHR43677">
    <property type="entry name" value="SHORT-CHAIN DEHYDROGENASE/REDUCTASE"/>
    <property type="match status" value="1"/>
</dbReference>
<organism evidence="2 3">
    <name type="scientific">Thiocapsa roseopersicina</name>
    <dbReference type="NCBI Taxonomy" id="1058"/>
    <lineage>
        <taxon>Bacteria</taxon>
        <taxon>Pseudomonadati</taxon>
        <taxon>Pseudomonadota</taxon>
        <taxon>Gammaproteobacteria</taxon>
        <taxon>Chromatiales</taxon>
        <taxon>Chromatiaceae</taxon>
        <taxon>Thiocapsa</taxon>
    </lineage>
</organism>
<gene>
    <name evidence="2" type="ORF">SAMN05421783_12927</name>
</gene>
<dbReference type="GO" id="GO:0043957">
    <property type="term" value="F:acryloyl-CoA reductase (NADPH) activity"/>
    <property type="evidence" value="ECO:0007669"/>
    <property type="project" value="TreeGrafter"/>
</dbReference>
<dbReference type="InterPro" id="IPR051397">
    <property type="entry name" value="Zn-ADH-like_protein"/>
</dbReference>
<dbReference type="InterPro" id="IPR036291">
    <property type="entry name" value="NAD(P)-bd_dom_sf"/>
</dbReference>
<dbReference type="Proteomes" id="UP000198816">
    <property type="component" value="Unassembled WGS sequence"/>
</dbReference>
<dbReference type="STRING" id="1058.SAMN05421783_12927"/>
<dbReference type="SMART" id="SM00829">
    <property type="entry name" value="PKS_ER"/>
    <property type="match status" value="1"/>
</dbReference>
<dbReference type="NCBIfam" id="TIGR02823">
    <property type="entry name" value="oxido_YhdH"/>
    <property type="match status" value="1"/>
</dbReference>
<dbReference type="EMBL" id="FNNZ01000029">
    <property type="protein sequence ID" value="SDX48177.1"/>
    <property type="molecule type" value="Genomic_DNA"/>
</dbReference>
<name>A0A1H3C1Y1_THIRO</name>
<dbReference type="AlphaFoldDB" id="A0A1H3C1Y1"/>
<dbReference type="Gene3D" id="3.40.50.720">
    <property type="entry name" value="NAD(P)-binding Rossmann-like Domain"/>
    <property type="match status" value="1"/>
</dbReference>
<dbReference type="Pfam" id="PF08240">
    <property type="entry name" value="ADH_N"/>
    <property type="match status" value="1"/>
</dbReference>
<reference evidence="3" key="1">
    <citation type="submission" date="2016-10" db="EMBL/GenBank/DDBJ databases">
        <authorList>
            <person name="Varghese N."/>
            <person name="Submissions S."/>
        </authorList>
    </citation>
    <scope>NUCLEOTIDE SEQUENCE [LARGE SCALE GENOMIC DNA]</scope>
    <source>
        <strain evidence="3">DSM 217</strain>
    </source>
</reference>